<sequence>MQITIDPFWKSLEIEDDIILIATLYDVYGKEENIGEIVVLGNPDEEKYFEESSSTASVKKVETIKKFIAKKILLPIDPKQFPVKGKTGKLNIYKVKINWLELNKYASILHDRESRSPYGIQKQAIILKDFIIKVAHKLKINKFEITEKILGSYLGERFDEDIFIHYERPDYYISFVKAVVKLQENRFLRILDMRFDFNAWPTPTHAKGVFDDYLPTGVAASFYPAEHCHILIEINPAGESIFDKQTVKNLSQKLQLESSIKSPPKISFKKISYNRNSAVLTVNGVNIQIPSNTNQDDLCRVVFFDKESMTKKWEAIDVVNDEAWGEKREDDDTVFRKKVYNAAHEVNIKIATETGLRDFLLTKPMITVQVNPIYLPSSKSSF</sequence>
<proteinExistence type="predicted"/>
<reference evidence="1 2" key="1">
    <citation type="journal article" date="2015" name="Nature">
        <title>rRNA introns, odd ribosomes, and small enigmatic genomes across a large radiation of phyla.</title>
        <authorList>
            <person name="Brown C.T."/>
            <person name="Hug L.A."/>
            <person name="Thomas B.C."/>
            <person name="Sharon I."/>
            <person name="Castelle C.J."/>
            <person name="Singh A."/>
            <person name="Wilkins M.J."/>
            <person name="Williams K.H."/>
            <person name="Banfield J.F."/>
        </authorList>
    </citation>
    <scope>NUCLEOTIDE SEQUENCE [LARGE SCALE GENOMIC DNA]</scope>
</reference>
<name>A0A0G0G4T8_9BACT</name>
<evidence type="ECO:0000313" key="2">
    <source>
        <dbReference type="Proteomes" id="UP000034536"/>
    </source>
</evidence>
<accession>A0A0G0G4T8</accession>
<dbReference type="EMBL" id="LBQX01000015">
    <property type="protein sequence ID" value="KKP86747.1"/>
    <property type="molecule type" value="Genomic_DNA"/>
</dbReference>
<dbReference type="Proteomes" id="UP000034536">
    <property type="component" value="Unassembled WGS sequence"/>
</dbReference>
<comment type="caution">
    <text evidence="1">The sequence shown here is derived from an EMBL/GenBank/DDBJ whole genome shotgun (WGS) entry which is preliminary data.</text>
</comment>
<protein>
    <submittedName>
        <fullName evidence="1">Uncharacterized protein</fullName>
    </submittedName>
</protein>
<evidence type="ECO:0000313" key="1">
    <source>
        <dbReference type="EMBL" id="KKP86747.1"/>
    </source>
</evidence>
<gene>
    <name evidence="1" type="ORF">UR89_C0015G0010</name>
</gene>
<organism evidence="1 2">
    <name type="scientific">Candidatus Roizmanbacteria bacterium GW2011_GWA2_35_8</name>
    <dbReference type="NCBI Taxonomy" id="1618479"/>
    <lineage>
        <taxon>Bacteria</taxon>
        <taxon>Candidatus Roizmaniibacteriota</taxon>
    </lineage>
</organism>
<dbReference type="AlphaFoldDB" id="A0A0G0G4T8"/>